<keyword evidence="2" id="KW-0472">Membrane</keyword>
<sequence>MTYPTQSWSAQPPAPQQQAPRSKTPVITLAVLAVVVAVAAVLFTVFYFNAQSEADRLTSAQTTAEADLTRANDRLEQAETKAEAAQSDLTKAKSRTSSLESERDDLATCTDAAGRYLDTKPDTPQRDEWFKKMLERCRNT</sequence>
<dbReference type="Proteomes" id="UP001596157">
    <property type="component" value="Unassembled WGS sequence"/>
</dbReference>
<accession>A0ABW0ER42</accession>
<dbReference type="Gene3D" id="1.20.120.330">
    <property type="entry name" value="Nucleotidyltransferases domain 2"/>
    <property type="match status" value="1"/>
</dbReference>
<gene>
    <name evidence="3" type="ORF">ACFPM7_22670</name>
</gene>
<evidence type="ECO:0000256" key="1">
    <source>
        <dbReference type="SAM" id="MobiDB-lite"/>
    </source>
</evidence>
<reference evidence="4" key="1">
    <citation type="journal article" date="2019" name="Int. J. Syst. Evol. Microbiol.">
        <title>The Global Catalogue of Microorganisms (GCM) 10K type strain sequencing project: providing services to taxonomists for standard genome sequencing and annotation.</title>
        <authorList>
            <consortium name="The Broad Institute Genomics Platform"/>
            <consortium name="The Broad Institute Genome Sequencing Center for Infectious Disease"/>
            <person name="Wu L."/>
            <person name="Ma J."/>
        </authorList>
    </citation>
    <scope>NUCLEOTIDE SEQUENCE [LARGE SCALE GENOMIC DNA]</scope>
    <source>
        <strain evidence="4">CCUG 59778</strain>
    </source>
</reference>
<organism evidence="3 4">
    <name type="scientific">Actinokineospora guangxiensis</name>
    <dbReference type="NCBI Taxonomy" id="1490288"/>
    <lineage>
        <taxon>Bacteria</taxon>
        <taxon>Bacillati</taxon>
        <taxon>Actinomycetota</taxon>
        <taxon>Actinomycetes</taxon>
        <taxon>Pseudonocardiales</taxon>
        <taxon>Pseudonocardiaceae</taxon>
        <taxon>Actinokineospora</taxon>
    </lineage>
</organism>
<feature type="region of interest" description="Disordered" evidence="1">
    <location>
        <begin position="76"/>
        <end position="122"/>
    </location>
</feature>
<protein>
    <submittedName>
        <fullName evidence="3">Uncharacterized protein</fullName>
    </submittedName>
</protein>
<dbReference type="EMBL" id="JBHSKF010000013">
    <property type="protein sequence ID" value="MFC5289868.1"/>
    <property type="molecule type" value="Genomic_DNA"/>
</dbReference>
<proteinExistence type="predicted"/>
<evidence type="ECO:0000313" key="4">
    <source>
        <dbReference type="Proteomes" id="UP001596157"/>
    </source>
</evidence>
<name>A0ABW0ER42_9PSEU</name>
<keyword evidence="4" id="KW-1185">Reference proteome</keyword>
<dbReference type="RefSeq" id="WP_378249734.1">
    <property type="nucleotide sequence ID" value="NZ_JBHSKF010000013.1"/>
</dbReference>
<keyword evidence="2" id="KW-0812">Transmembrane</keyword>
<evidence type="ECO:0000256" key="2">
    <source>
        <dbReference type="SAM" id="Phobius"/>
    </source>
</evidence>
<keyword evidence="2" id="KW-1133">Transmembrane helix</keyword>
<evidence type="ECO:0000313" key="3">
    <source>
        <dbReference type="EMBL" id="MFC5289868.1"/>
    </source>
</evidence>
<comment type="caution">
    <text evidence="3">The sequence shown here is derived from an EMBL/GenBank/DDBJ whole genome shotgun (WGS) entry which is preliminary data.</text>
</comment>
<feature type="region of interest" description="Disordered" evidence="1">
    <location>
        <begin position="1"/>
        <end position="20"/>
    </location>
</feature>
<feature type="transmembrane region" description="Helical" evidence="2">
    <location>
        <begin position="26"/>
        <end position="48"/>
    </location>
</feature>